<evidence type="ECO:0000256" key="2">
    <source>
        <dbReference type="SAM" id="SignalP"/>
    </source>
</evidence>
<protein>
    <submittedName>
        <fullName evidence="3">Facilitated trehalose transporter Tret1</fullName>
    </submittedName>
</protein>
<dbReference type="OrthoDB" id="6612291at2759"/>
<dbReference type="PANTHER" id="PTHR48021:SF96">
    <property type="entry name" value="FACILITATED TREHALOSE TRANSPORTER TRET1-1-RELATED"/>
    <property type="match status" value="1"/>
</dbReference>
<dbReference type="Proteomes" id="UP000299102">
    <property type="component" value="Unassembled WGS sequence"/>
</dbReference>
<feature type="chain" id="PRO_5020034420" evidence="2">
    <location>
        <begin position="21"/>
        <end position="258"/>
    </location>
</feature>
<organism evidence="3 4">
    <name type="scientific">Eumeta variegata</name>
    <name type="common">Bagworm moth</name>
    <name type="synonym">Eumeta japonica</name>
    <dbReference type="NCBI Taxonomy" id="151549"/>
    <lineage>
        <taxon>Eukaryota</taxon>
        <taxon>Metazoa</taxon>
        <taxon>Ecdysozoa</taxon>
        <taxon>Arthropoda</taxon>
        <taxon>Hexapoda</taxon>
        <taxon>Insecta</taxon>
        <taxon>Pterygota</taxon>
        <taxon>Neoptera</taxon>
        <taxon>Endopterygota</taxon>
        <taxon>Lepidoptera</taxon>
        <taxon>Glossata</taxon>
        <taxon>Ditrysia</taxon>
        <taxon>Tineoidea</taxon>
        <taxon>Psychidae</taxon>
        <taxon>Oiketicinae</taxon>
        <taxon>Eumeta</taxon>
    </lineage>
</organism>
<keyword evidence="1" id="KW-0812">Transmembrane</keyword>
<dbReference type="GO" id="GO:0022857">
    <property type="term" value="F:transmembrane transporter activity"/>
    <property type="evidence" value="ECO:0007669"/>
    <property type="project" value="InterPro"/>
</dbReference>
<feature type="transmembrane region" description="Helical" evidence="1">
    <location>
        <begin position="75"/>
        <end position="98"/>
    </location>
</feature>
<comment type="caution">
    <text evidence="3">The sequence shown here is derived from an EMBL/GenBank/DDBJ whole genome shotgun (WGS) entry which is preliminary data.</text>
</comment>
<sequence>MGASLAFLIIGLVRGYSASALPSIETVDPHLIQSSEQKSWIGSSPPLGAFVGSMFSGTLMQRAGRKRTLQLTAPLWAAGWLLLGFGQTLALVLVARFMCGFCVGLVLAPTQIYHSANWVGKYASTSTRTFPRKDDFTPGTAQCNASSAIDTGITVAGQDRKTISTRLVVFTITNVDTLIKKEIDTGLSELFATVSTKRSRTGFRRPLFHHDNASNVFGVKTMDFLVNTVVNLIVRYSLGLALCESFLFLKAENWLRIT</sequence>
<dbReference type="Pfam" id="PF07690">
    <property type="entry name" value="MFS_1"/>
    <property type="match status" value="1"/>
</dbReference>
<evidence type="ECO:0000313" key="3">
    <source>
        <dbReference type="EMBL" id="GBP39181.1"/>
    </source>
</evidence>
<dbReference type="STRING" id="151549.A0A4C1VKV5"/>
<keyword evidence="1" id="KW-1133">Transmembrane helix</keyword>
<keyword evidence="4" id="KW-1185">Reference proteome</keyword>
<dbReference type="EMBL" id="BGZK01000361">
    <property type="protein sequence ID" value="GBP39181.1"/>
    <property type="molecule type" value="Genomic_DNA"/>
</dbReference>
<dbReference type="InterPro" id="IPR050549">
    <property type="entry name" value="MFS_Trehalose_Transporter"/>
</dbReference>
<keyword evidence="1" id="KW-0472">Membrane</keyword>
<dbReference type="InterPro" id="IPR036259">
    <property type="entry name" value="MFS_trans_sf"/>
</dbReference>
<keyword evidence="2" id="KW-0732">Signal</keyword>
<proteinExistence type="predicted"/>
<evidence type="ECO:0000256" key="1">
    <source>
        <dbReference type="SAM" id="Phobius"/>
    </source>
</evidence>
<dbReference type="SUPFAM" id="SSF103473">
    <property type="entry name" value="MFS general substrate transporter"/>
    <property type="match status" value="1"/>
</dbReference>
<accession>A0A4C1VKV5</accession>
<evidence type="ECO:0000313" key="4">
    <source>
        <dbReference type="Proteomes" id="UP000299102"/>
    </source>
</evidence>
<name>A0A4C1VKV5_EUMVA</name>
<gene>
    <name evidence="3" type="primary">Tret1</name>
    <name evidence="3" type="ORF">EVAR_26967_1</name>
</gene>
<dbReference type="Gene3D" id="1.20.1250.20">
    <property type="entry name" value="MFS general substrate transporter like domains"/>
    <property type="match status" value="1"/>
</dbReference>
<feature type="signal peptide" evidence="2">
    <location>
        <begin position="1"/>
        <end position="20"/>
    </location>
</feature>
<dbReference type="AlphaFoldDB" id="A0A4C1VKV5"/>
<dbReference type="InterPro" id="IPR011701">
    <property type="entry name" value="MFS"/>
</dbReference>
<dbReference type="PANTHER" id="PTHR48021">
    <property type="match status" value="1"/>
</dbReference>
<dbReference type="GO" id="GO:0016020">
    <property type="term" value="C:membrane"/>
    <property type="evidence" value="ECO:0007669"/>
    <property type="project" value="TreeGrafter"/>
</dbReference>
<reference evidence="3 4" key="1">
    <citation type="journal article" date="2019" name="Commun. Biol.">
        <title>The bagworm genome reveals a unique fibroin gene that provides high tensile strength.</title>
        <authorList>
            <person name="Kono N."/>
            <person name="Nakamura H."/>
            <person name="Ohtoshi R."/>
            <person name="Tomita M."/>
            <person name="Numata K."/>
            <person name="Arakawa K."/>
        </authorList>
    </citation>
    <scope>NUCLEOTIDE SEQUENCE [LARGE SCALE GENOMIC DNA]</scope>
</reference>